<dbReference type="Proteomes" id="UP000095283">
    <property type="component" value="Unplaced"/>
</dbReference>
<organism evidence="1 2">
    <name type="scientific">Heterorhabditis bacteriophora</name>
    <name type="common">Entomopathogenic nematode worm</name>
    <dbReference type="NCBI Taxonomy" id="37862"/>
    <lineage>
        <taxon>Eukaryota</taxon>
        <taxon>Metazoa</taxon>
        <taxon>Ecdysozoa</taxon>
        <taxon>Nematoda</taxon>
        <taxon>Chromadorea</taxon>
        <taxon>Rhabditida</taxon>
        <taxon>Rhabditina</taxon>
        <taxon>Rhabditomorpha</taxon>
        <taxon>Strongyloidea</taxon>
        <taxon>Heterorhabditidae</taxon>
        <taxon>Heterorhabditis</taxon>
    </lineage>
</organism>
<protein>
    <submittedName>
        <fullName evidence="2">Uncharacterized protein</fullName>
    </submittedName>
</protein>
<evidence type="ECO:0000313" key="2">
    <source>
        <dbReference type="WBParaSite" id="Hba_01920"/>
    </source>
</evidence>
<sequence length="50" mass="5518">MCGPGITVILVIRRCDVITHNNALPTEVPKITSFGCLGVQEYLNLEFILD</sequence>
<proteinExistence type="predicted"/>
<keyword evidence="1" id="KW-1185">Reference proteome</keyword>
<dbReference type="AlphaFoldDB" id="A0A1I7WB37"/>
<name>A0A1I7WB37_HETBA</name>
<dbReference type="WBParaSite" id="Hba_01920">
    <property type="protein sequence ID" value="Hba_01920"/>
    <property type="gene ID" value="Hba_01920"/>
</dbReference>
<evidence type="ECO:0000313" key="1">
    <source>
        <dbReference type="Proteomes" id="UP000095283"/>
    </source>
</evidence>
<reference evidence="2" key="1">
    <citation type="submission" date="2016-11" db="UniProtKB">
        <authorList>
            <consortium name="WormBaseParasite"/>
        </authorList>
    </citation>
    <scope>IDENTIFICATION</scope>
</reference>
<accession>A0A1I7WB37</accession>